<gene>
    <name evidence="2" type="ORF">GCM10009801_37840</name>
</gene>
<evidence type="ECO:0000313" key="3">
    <source>
        <dbReference type="Proteomes" id="UP001500016"/>
    </source>
</evidence>
<organism evidence="2 3">
    <name type="scientific">Streptomyces albiaxialis</name>
    <dbReference type="NCBI Taxonomy" id="329523"/>
    <lineage>
        <taxon>Bacteria</taxon>
        <taxon>Bacillati</taxon>
        <taxon>Actinomycetota</taxon>
        <taxon>Actinomycetes</taxon>
        <taxon>Kitasatosporales</taxon>
        <taxon>Streptomycetaceae</taxon>
        <taxon>Streptomyces</taxon>
    </lineage>
</organism>
<dbReference type="Proteomes" id="UP001500016">
    <property type="component" value="Unassembled WGS sequence"/>
</dbReference>
<sequence>MNEPNWHKSSHSASSDNTCVEVADSFPVVLVRDTKDHGRGILTVSQEAWANFLDHTKAP</sequence>
<keyword evidence="3" id="KW-1185">Reference proteome</keyword>
<dbReference type="Pfam" id="PF04149">
    <property type="entry name" value="DUF397"/>
    <property type="match status" value="1"/>
</dbReference>
<accession>A0ABN2W1X7</accession>
<name>A0ABN2W1X7_9ACTN</name>
<dbReference type="EMBL" id="BAAAPE010000009">
    <property type="protein sequence ID" value="GAA2079903.1"/>
    <property type="molecule type" value="Genomic_DNA"/>
</dbReference>
<protein>
    <recommendedName>
        <fullName evidence="1">DUF397 domain-containing protein</fullName>
    </recommendedName>
</protein>
<dbReference type="RefSeq" id="WP_344529609.1">
    <property type="nucleotide sequence ID" value="NZ_BAAAPE010000009.1"/>
</dbReference>
<dbReference type="InterPro" id="IPR007278">
    <property type="entry name" value="DUF397"/>
</dbReference>
<proteinExistence type="predicted"/>
<comment type="caution">
    <text evidence="2">The sequence shown here is derived from an EMBL/GenBank/DDBJ whole genome shotgun (WGS) entry which is preliminary data.</text>
</comment>
<feature type="domain" description="DUF397" evidence="1">
    <location>
        <begin position="5"/>
        <end position="57"/>
    </location>
</feature>
<evidence type="ECO:0000313" key="2">
    <source>
        <dbReference type="EMBL" id="GAA2079903.1"/>
    </source>
</evidence>
<evidence type="ECO:0000259" key="1">
    <source>
        <dbReference type="Pfam" id="PF04149"/>
    </source>
</evidence>
<reference evidence="2 3" key="1">
    <citation type="journal article" date="2019" name="Int. J. Syst. Evol. Microbiol.">
        <title>The Global Catalogue of Microorganisms (GCM) 10K type strain sequencing project: providing services to taxonomists for standard genome sequencing and annotation.</title>
        <authorList>
            <consortium name="The Broad Institute Genomics Platform"/>
            <consortium name="The Broad Institute Genome Sequencing Center for Infectious Disease"/>
            <person name="Wu L."/>
            <person name="Ma J."/>
        </authorList>
    </citation>
    <scope>NUCLEOTIDE SEQUENCE [LARGE SCALE GENOMIC DNA]</scope>
    <source>
        <strain evidence="2 3">JCM 15478</strain>
    </source>
</reference>